<accession>A0ABZ0VH67</accession>
<proteinExistence type="predicted"/>
<name>A0ABZ0VH67_9MICO</name>
<evidence type="ECO:0000313" key="2">
    <source>
        <dbReference type="EMBL" id="WQB71971.1"/>
    </source>
</evidence>
<gene>
    <name evidence="2" type="ORF">T9R20_08510</name>
</gene>
<reference evidence="2 3" key="1">
    <citation type="submission" date="2023-06" db="EMBL/GenBank/DDBJ databases">
        <title>Rock-solubilizing bacteria, Microbacterium invictum, promotes re-establishment of vegetation in rocky wasteland by accelerating rock bio-weathering and reshaping soil bacterial community.</title>
        <authorList>
            <person name="Liu C."/>
        </authorList>
    </citation>
    <scope>NUCLEOTIDE SEQUENCE [LARGE SCALE GENOMIC DNA]</scope>
    <source>
        <strain evidence="2 3">X-18</strain>
    </source>
</reference>
<keyword evidence="1" id="KW-0732">Signal</keyword>
<evidence type="ECO:0000313" key="3">
    <source>
        <dbReference type="Proteomes" id="UP001324533"/>
    </source>
</evidence>
<dbReference type="PROSITE" id="PS51257">
    <property type="entry name" value="PROKAR_LIPOPROTEIN"/>
    <property type="match status" value="1"/>
</dbReference>
<dbReference type="RefSeq" id="WP_322412082.1">
    <property type="nucleotide sequence ID" value="NZ_CP139779.1"/>
</dbReference>
<evidence type="ECO:0000256" key="1">
    <source>
        <dbReference type="SAM" id="SignalP"/>
    </source>
</evidence>
<protein>
    <recommendedName>
        <fullName evidence="4">Lipoprotein</fullName>
    </recommendedName>
</protein>
<dbReference type="Proteomes" id="UP001324533">
    <property type="component" value="Chromosome"/>
</dbReference>
<organism evidence="2 3">
    <name type="scientific">Microbacterium invictum</name>
    <dbReference type="NCBI Taxonomy" id="515415"/>
    <lineage>
        <taxon>Bacteria</taxon>
        <taxon>Bacillati</taxon>
        <taxon>Actinomycetota</taxon>
        <taxon>Actinomycetes</taxon>
        <taxon>Micrococcales</taxon>
        <taxon>Microbacteriaceae</taxon>
        <taxon>Microbacterium</taxon>
    </lineage>
</organism>
<feature type="signal peptide" evidence="1">
    <location>
        <begin position="1"/>
        <end position="26"/>
    </location>
</feature>
<sequence>MKKNILTLAVPLSLLALLTGCGSTPADPYDAAFTACVELYEEISPDGITHAETGEHYDSTRSCDSAAAAQGREHFTELFLDAQWRETYREAMTQTEKIP</sequence>
<evidence type="ECO:0008006" key="4">
    <source>
        <dbReference type="Google" id="ProtNLM"/>
    </source>
</evidence>
<dbReference type="EMBL" id="CP139779">
    <property type="protein sequence ID" value="WQB71971.1"/>
    <property type="molecule type" value="Genomic_DNA"/>
</dbReference>
<keyword evidence="3" id="KW-1185">Reference proteome</keyword>
<feature type="chain" id="PRO_5045859815" description="Lipoprotein" evidence="1">
    <location>
        <begin position="27"/>
        <end position="99"/>
    </location>
</feature>